<organism evidence="4">
    <name type="scientific">Auxenochlorella protothecoides</name>
    <name type="common">Green microalga</name>
    <name type="synonym">Chlorella protothecoides</name>
    <dbReference type="NCBI Taxonomy" id="3075"/>
    <lineage>
        <taxon>Eukaryota</taxon>
        <taxon>Viridiplantae</taxon>
        <taxon>Chlorophyta</taxon>
        <taxon>core chlorophytes</taxon>
        <taxon>Trebouxiophyceae</taxon>
        <taxon>Chlorellales</taxon>
        <taxon>Chlorellaceae</taxon>
        <taxon>Auxenochlorella</taxon>
    </lineage>
</organism>
<proteinExistence type="predicted"/>
<dbReference type="Proteomes" id="UP000279271">
    <property type="component" value="Unassembled WGS sequence"/>
</dbReference>
<accession>A0A1D2ACV0</accession>
<dbReference type="InterPro" id="IPR011990">
    <property type="entry name" value="TPR-like_helical_dom_sf"/>
</dbReference>
<dbReference type="AlphaFoldDB" id="A0A1D2ACV0"/>
<dbReference type="InterPro" id="IPR039663">
    <property type="entry name" value="AIP/AIPL1/TTC9"/>
</dbReference>
<evidence type="ECO:0000256" key="1">
    <source>
        <dbReference type="ARBA" id="ARBA00022737"/>
    </source>
</evidence>
<dbReference type="PANTHER" id="PTHR11242:SF0">
    <property type="entry name" value="TPR_REGION DOMAIN-CONTAINING PROTEIN"/>
    <property type="match status" value="1"/>
</dbReference>
<evidence type="ECO:0000256" key="3">
    <source>
        <dbReference type="PROSITE-ProRule" id="PRU00339"/>
    </source>
</evidence>
<gene>
    <name evidence="5" type="ORF">APUTEX25_005202</name>
    <name evidence="4" type="ORF">g.15261</name>
</gene>
<dbReference type="PANTHER" id="PTHR11242">
    <property type="entry name" value="ARYL HYDROCARBON RECEPTOR INTERACTING PROTEIN RELATED"/>
    <property type="match status" value="1"/>
</dbReference>
<sequence length="319" mass="34900">MFRGGMEGGMGVDQGKAMEASFKEFLARPENAAVVEKQQRKEVRQALSAQERAQLEGLRSAVLGADFEAQRGVAPFLRTPCLRRVVQSFANDPRGDFSAWAANPRVLEMLAAAQALLDSGSMTEAEMEHVMLAQLRDPSHEAHAEFQRKARRVARLPTDALVGALNEHLTERRKGNELYRARRYEAALAAYTRAAAVVEFVEGLGSADQAEVVLNRVAVYNNIAAVHLEQKDYGLAVEFCDKVLALDPDNARARLRRAKANVGRHQYGLADADLADADRASGGWPAAGVEEVRAALARARREGAASERNSFGRMFAQKA</sequence>
<keyword evidence="2 3" id="KW-0802">TPR repeat</keyword>
<reference evidence="4" key="1">
    <citation type="submission" date="2015-08" db="EMBL/GenBank/DDBJ databases">
        <authorList>
            <person name="Babu N.S."/>
            <person name="Beckwith C.J."/>
            <person name="Beseler K.G."/>
            <person name="Brison A."/>
            <person name="Carone J.V."/>
            <person name="Caskin T.P."/>
            <person name="Diamond M."/>
            <person name="Durham M.E."/>
            <person name="Foxe J.M."/>
            <person name="Go M."/>
            <person name="Henderson B.A."/>
            <person name="Jones I.B."/>
            <person name="McGettigan J.A."/>
            <person name="Micheletti S.J."/>
            <person name="Nasrallah M.E."/>
            <person name="Ortiz D."/>
            <person name="Piller C.R."/>
            <person name="Privatt S.R."/>
            <person name="Schneider S.L."/>
            <person name="Sharp S."/>
            <person name="Smith T.C."/>
            <person name="Stanton J.D."/>
            <person name="Ullery H.E."/>
            <person name="Wilson R.J."/>
            <person name="Serrano M.G."/>
            <person name="Buck G."/>
            <person name="Lee V."/>
            <person name="Wang Y."/>
            <person name="Carvalho R."/>
            <person name="Voegtly L."/>
            <person name="Shi R."/>
            <person name="Duckworth R."/>
            <person name="Johnson A."/>
            <person name="Loviza R."/>
            <person name="Walstead R."/>
            <person name="Shah Z."/>
            <person name="Kiflezghi M."/>
            <person name="Wade K."/>
            <person name="Ball S.L."/>
            <person name="Bradley K.W."/>
            <person name="Asai D.J."/>
            <person name="Bowman C.A."/>
            <person name="Russell D.A."/>
            <person name="Pope W.H."/>
            <person name="Jacobs-Sera D."/>
            <person name="Hendrix R.W."/>
            <person name="Hatfull G.F."/>
        </authorList>
    </citation>
    <scope>NUCLEOTIDE SEQUENCE</scope>
</reference>
<evidence type="ECO:0000313" key="5">
    <source>
        <dbReference type="EMBL" id="RMZ53213.1"/>
    </source>
</evidence>
<reference evidence="6" key="2">
    <citation type="journal article" date="2018" name="Algal Res.">
        <title>Characterization of plant carbon substrate utilization by Auxenochlorella protothecoides.</title>
        <authorList>
            <person name="Vogler B.W."/>
            <person name="Starkenburg S.R."/>
            <person name="Sudasinghe N."/>
            <person name="Schambach J.Y."/>
            <person name="Rollin J.A."/>
            <person name="Pattathil S."/>
            <person name="Barry A.N."/>
        </authorList>
    </citation>
    <scope>NUCLEOTIDE SEQUENCE [LARGE SCALE GENOMIC DNA]</scope>
    <source>
        <strain evidence="6">UTEX 25</strain>
    </source>
</reference>
<dbReference type="Pfam" id="PF00515">
    <property type="entry name" value="TPR_1"/>
    <property type="match status" value="1"/>
</dbReference>
<reference evidence="5" key="4">
    <citation type="submission" date="2018-11" db="EMBL/GenBank/DDBJ databases">
        <title>Characterization of plant carbon substrate utilization by Auxenochlorella protothecoides.</title>
        <authorList>
            <person name="Vogler B.W."/>
            <person name="Starkenburg S.R."/>
            <person name="Sudasinghe N."/>
            <person name="Schambach J.Y."/>
            <person name="Rollin J.A."/>
            <person name="Pattathil S."/>
            <person name="Barry A.N."/>
        </authorList>
    </citation>
    <scope>NUCLEOTIDE SEQUENCE [LARGE SCALE GENOMIC DNA]</scope>
    <source>
        <strain evidence="5">UTEX 25</strain>
    </source>
</reference>
<name>A0A1D2ACV0_AUXPR</name>
<dbReference type="SUPFAM" id="SSF48452">
    <property type="entry name" value="TPR-like"/>
    <property type="match status" value="1"/>
</dbReference>
<dbReference type="EMBL" id="QOKY01000199">
    <property type="protein sequence ID" value="RMZ53213.1"/>
    <property type="molecule type" value="Genomic_DNA"/>
</dbReference>
<protein>
    <submittedName>
        <fullName evidence="4">Uncharacterized protein</fullName>
    </submittedName>
</protein>
<feature type="repeat" description="TPR" evidence="3">
    <location>
        <begin position="217"/>
        <end position="250"/>
    </location>
</feature>
<dbReference type="InterPro" id="IPR019734">
    <property type="entry name" value="TPR_rpt"/>
</dbReference>
<dbReference type="PROSITE" id="PS50005">
    <property type="entry name" value="TPR"/>
    <property type="match status" value="1"/>
</dbReference>
<keyword evidence="1" id="KW-0677">Repeat</keyword>
<dbReference type="EMBL" id="GDKF01001598">
    <property type="protein sequence ID" value="JAT77024.1"/>
    <property type="molecule type" value="Transcribed_RNA"/>
</dbReference>
<evidence type="ECO:0000313" key="6">
    <source>
        <dbReference type="Proteomes" id="UP000279271"/>
    </source>
</evidence>
<dbReference type="Gene3D" id="1.25.40.10">
    <property type="entry name" value="Tetratricopeptide repeat domain"/>
    <property type="match status" value="1"/>
</dbReference>
<reference evidence="5" key="3">
    <citation type="submission" date="2018-10" db="EMBL/GenBank/DDBJ databases">
        <authorList>
            <person name="Hovde B."/>
            <person name="Zhang X."/>
        </authorList>
    </citation>
    <scope>NUCLEOTIDE SEQUENCE [LARGE SCALE GENOMIC DNA]</scope>
    <source>
        <strain evidence="5">UTEX 25</strain>
    </source>
</reference>
<evidence type="ECO:0000256" key="2">
    <source>
        <dbReference type="ARBA" id="ARBA00022803"/>
    </source>
</evidence>
<dbReference type="SMART" id="SM00028">
    <property type="entry name" value="TPR"/>
    <property type="match status" value="2"/>
</dbReference>
<evidence type="ECO:0000313" key="4">
    <source>
        <dbReference type="EMBL" id="JAT77024.1"/>
    </source>
</evidence>